<evidence type="ECO:0000313" key="1">
    <source>
        <dbReference type="EMBL" id="PNG25264.1"/>
    </source>
</evidence>
<dbReference type="AlphaFoldDB" id="A0A2J7TES4"/>
<name>A0A2J7TES4_METSI</name>
<proteinExistence type="predicted"/>
<sequence length="109" mass="11852">MMMEEIVKAILAIALAASQTTYYEAKVTTFGCTSIEAVFELQKVRPDEKALQAALMEKQLSGECVAILKGTQVEGSNEPADNSILRVNKKIEPPGYEAPLEDFEAKAAD</sequence>
<gene>
    <name evidence="1" type="ORF">CR492_14010</name>
</gene>
<reference evidence="1 2" key="1">
    <citation type="submission" date="2017-10" db="EMBL/GenBank/DDBJ databases">
        <title>Genome announcement of Methylocella silvestris TVC from permafrost.</title>
        <authorList>
            <person name="Wang J."/>
            <person name="Geng K."/>
            <person name="Ul-Haque F."/>
            <person name="Crombie A.T."/>
            <person name="Street L.E."/>
            <person name="Wookey P.A."/>
            <person name="Murrell J.C."/>
            <person name="Pratscher J."/>
        </authorList>
    </citation>
    <scope>NUCLEOTIDE SEQUENCE [LARGE SCALE GENOMIC DNA]</scope>
    <source>
        <strain evidence="1 2">TVC</strain>
    </source>
</reference>
<protein>
    <submittedName>
        <fullName evidence="1">Uncharacterized protein</fullName>
    </submittedName>
</protein>
<dbReference type="Proteomes" id="UP000236286">
    <property type="component" value="Unassembled WGS sequence"/>
</dbReference>
<organism evidence="1 2">
    <name type="scientific">Methylocella silvestris</name>
    <dbReference type="NCBI Taxonomy" id="199596"/>
    <lineage>
        <taxon>Bacteria</taxon>
        <taxon>Pseudomonadati</taxon>
        <taxon>Pseudomonadota</taxon>
        <taxon>Alphaproteobacteria</taxon>
        <taxon>Hyphomicrobiales</taxon>
        <taxon>Beijerinckiaceae</taxon>
        <taxon>Methylocella</taxon>
    </lineage>
</organism>
<comment type="caution">
    <text evidence="1">The sequence shown here is derived from an EMBL/GenBank/DDBJ whole genome shotgun (WGS) entry which is preliminary data.</text>
</comment>
<accession>A0A2J7TES4</accession>
<dbReference type="EMBL" id="PDZR01000017">
    <property type="protein sequence ID" value="PNG25264.1"/>
    <property type="molecule type" value="Genomic_DNA"/>
</dbReference>
<evidence type="ECO:0000313" key="2">
    <source>
        <dbReference type="Proteomes" id="UP000236286"/>
    </source>
</evidence>